<name>A0ABX0FSY2_9BURK</name>
<reference evidence="4" key="1">
    <citation type="submission" date="2023-07" db="EMBL/GenBank/DDBJ databases">
        <title>Duganella aceri sp. nov., isolated from tree sap.</title>
        <authorList>
            <person name="Kim I.S."/>
        </authorList>
    </citation>
    <scope>NUCLEOTIDE SEQUENCE [LARGE SCALE GENOMIC DNA]</scope>
    <source>
        <strain evidence="4">SAP-35</strain>
    </source>
</reference>
<dbReference type="Proteomes" id="UP000666369">
    <property type="component" value="Unassembled WGS sequence"/>
</dbReference>
<dbReference type="InterPro" id="IPR018392">
    <property type="entry name" value="LysM"/>
</dbReference>
<keyword evidence="4" id="KW-1185">Reference proteome</keyword>
<protein>
    <submittedName>
        <fullName evidence="3">LysM peptidoglycan-binding domain-containing protein</fullName>
    </submittedName>
</protein>
<dbReference type="SUPFAM" id="SSF54106">
    <property type="entry name" value="LysM domain"/>
    <property type="match status" value="1"/>
</dbReference>
<accession>A0ABX0FSY2</accession>
<feature type="compositionally biased region" description="Low complexity" evidence="1">
    <location>
        <begin position="328"/>
        <end position="354"/>
    </location>
</feature>
<dbReference type="InterPro" id="IPR036779">
    <property type="entry name" value="LysM_dom_sf"/>
</dbReference>
<feature type="domain" description="LysM" evidence="2">
    <location>
        <begin position="277"/>
        <end position="322"/>
    </location>
</feature>
<dbReference type="PROSITE" id="PS51782">
    <property type="entry name" value="LYSM"/>
    <property type="match status" value="1"/>
</dbReference>
<feature type="region of interest" description="Disordered" evidence="1">
    <location>
        <begin position="328"/>
        <end position="378"/>
    </location>
</feature>
<dbReference type="SMART" id="SM00257">
    <property type="entry name" value="LysM"/>
    <property type="match status" value="1"/>
</dbReference>
<dbReference type="RefSeq" id="WP_166107555.1">
    <property type="nucleotide sequence ID" value="NZ_JAADJT010000012.1"/>
</dbReference>
<organism evidence="3 4">
    <name type="scientific">Duganella aceris</name>
    <dbReference type="NCBI Taxonomy" id="2703883"/>
    <lineage>
        <taxon>Bacteria</taxon>
        <taxon>Pseudomonadati</taxon>
        <taxon>Pseudomonadota</taxon>
        <taxon>Betaproteobacteria</taxon>
        <taxon>Burkholderiales</taxon>
        <taxon>Oxalobacteraceae</taxon>
        <taxon>Telluria group</taxon>
        <taxon>Duganella</taxon>
    </lineage>
</organism>
<gene>
    <name evidence="3" type="ORF">GW587_24665</name>
</gene>
<dbReference type="CDD" id="cd00118">
    <property type="entry name" value="LysM"/>
    <property type="match status" value="1"/>
</dbReference>
<evidence type="ECO:0000313" key="3">
    <source>
        <dbReference type="EMBL" id="NGZ87439.1"/>
    </source>
</evidence>
<dbReference type="Pfam" id="PF01476">
    <property type="entry name" value="LysM"/>
    <property type="match status" value="1"/>
</dbReference>
<comment type="caution">
    <text evidence="3">The sequence shown here is derived from an EMBL/GenBank/DDBJ whole genome shotgun (WGS) entry which is preliminary data.</text>
</comment>
<dbReference type="EMBL" id="JAADJT010000012">
    <property type="protein sequence ID" value="NGZ87439.1"/>
    <property type="molecule type" value="Genomic_DNA"/>
</dbReference>
<evidence type="ECO:0000256" key="1">
    <source>
        <dbReference type="SAM" id="MobiDB-lite"/>
    </source>
</evidence>
<evidence type="ECO:0000259" key="2">
    <source>
        <dbReference type="PROSITE" id="PS51782"/>
    </source>
</evidence>
<proteinExistence type="predicted"/>
<dbReference type="Gene3D" id="3.10.350.10">
    <property type="entry name" value="LysM domain"/>
    <property type="match status" value="1"/>
</dbReference>
<evidence type="ECO:0000313" key="4">
    <source>
        <dbReference type="Proteomes" id="UP000666369"/>
    </source>
</evidence>
<sequence>MEYLSAKYDADTVTCDYAAGDGSHLLRTGGTAAWRFNNPGNLRPSRKGALLYGAIGIGKTKSNGSFLIFSSYEEGRKQKKALLRRKYNGRTIYTMLAGIDDGHGNMIEGYAPASDSNNPTTYAAALSQHTGLSTDTVLSTMTDAQLESMMDAMEQREGYHAKKDTRKETIVHTTSITVSDGAKPKPAVEAKIKTGEQEHLTQTDKTGRLPAIVHTEPGQPIQVFMKSLEGKWEQVYDGVMNAKSETVALFNPLDWFSAPTAQKKPLAPPPKRGRTPMRYVIQSEDTLSKIAAKFKTTVPAILRDNPQIKNAAKIYPAQVISIYGSSAAAPAGKPAPKSQPLQQAPKAGAPAAAKPADKPADKPVAQPPAAAPVTRSKEGQGAPLALLMPDQKQAPWMQVAVAEAKQWAGKTEDVITKTDNYHKLNGGFLTTMVGTDNAWCASFVNYCLSRSAPAYTRWKNSFRARAIALDANFVEIKTPIFGCILLVGTHHVSLVYAKEGANYVCLGGNQSDQINFTLFRKDVRFFVPLAYHAYAQQEIAKGAKLAEHTADELNVAFGIPVKKKKGNALR</sequence>